<accession>A0A060VVA9</accession>
<dbReference type="Gene3D" id="3.30.70.1820">
    <property type="entry name" value="L1 transposable element, RRM domain"/>
    <property type="match status" value="1"/>
</dbReference>
<dbReference type="Proteomes" id="UP000193380">
    <property type="component" value="Unassembled WGS sequence"/>
</dbReference>
<proteinExistence type="predicted"/>
<organism evidence="1 2">
    <name type="scientific">Oncorhynchus mykiss</name>
    <name type="common">Rainbow trout</name>
    <name type="synonym">Salmo gairdneri</name>
    <dbReference type="NCBI Taxonomy" id="8022"/>
    <lineage>
        <taxon>Eukaryota</taxon>
        <taxon>Metazoa</taxon>
        <taxon>Chordata</taxon>
        <taxon>Craniata</taxon>
        <taxon>Vertebrata</taxon>
        <taxon>Euteleostomi</taxon>
        <taxon>Actinopterygii</taxon>
        <taxon>Neopterygii</taxon>
        <taxon>Teleostei</taxon>
        <taxon>Protacanthopterygii</taxon>
        <taxon>Salmoniformes</taxon>
        <taxon>Salmonidae</taxon>
        <taxon>Salmoninae</taxon>
        <taxon>Oncorhynchus</taxon>
    </lineage>
</organism>
<evidence type="ECO:0000313" key="2">
    <source>
        <dbReference type="Proteomes" id="UP000193380"/>
    </source>
</evidence>
<reference evidence="1" key="1">
    <citation type="journal article" date="2014" name="Nat. Commun.">
        <title>The rainbow trout genome provides novel insights into evolution after whole-genome duplication in vertebrates.</title>
        <authorList>
            <person name="Berthelot C."/>
            <person name="Brunet F."/>
            <person name="Chalopin D."/>
            <person name="Juanchich A."/>
            <person name="Bernard M."/>
            <person name="Noel B."/>
            <person name="Bento P."/>
            <person name="Da Silva C."/>
            <person name="Labadie K."/>
            <person name="Alberti A."/>
            <person name="Aury J.M."/>
            <person name="Louis A."/>
            <person name="Dehais P."/>
            <person name="Bardou P."/>
            <person name="Montfort J."/>
            <person name="Klopp C."/>
            <person name="Cabau C."/>
            <person name="Gaspin C."/>
            <person name="Thorgaard G.H."/>
            <person name="Boussaha M."/>
            <person name="Quillet E."/>
            <person name="Guyomard R."/>
            <person name="Galiana D."/>
            <person name="Bobe J."/>
            <person name="Volff J.N."/>
            <person name="Genet C."/>
            <person name="Wincker P."/>
            <person name="Jaillon O."/>
            <person name="Roest Crollius H."/>
            <person name="Guiguen Y."/>
        </authorList>
    </citation>
    <scope>NUCLEOTIDE SEQUENCE [LARGE SCALE GENOMIC DNA]</scope>
</reference>
<dbReference type="EMBL" id="FR904314">
    <property type="protein sequence ID" value="CDQ58933.1"/>
    <property type="molecule type" value="Genomic_DNA"/>
</dbReference>
<protein>
    <submittedName>
        <fullName evidence="1">Uncharacterized protein</fullName>
    </submittedName>
</protein>
<dbReference type="PaxDb" id="8022-A0A060VVA9"/>
<sequence>MWSHAHSSGKPVTSLGDRPRLIVVKFLRFKDMMAVLKRAKNLRGTNIFLNEDCAPEAEITYPSYESCKIAWGHCLHLLREAHCPQREPSFQVVGWRLTKDTGWPSWIPRPVQPMSQVMTSVDGTASSTLGWGTTLLTTTGNEQSNTK</sequence>
<gene>
    <name evidence="1" type="ORF">GSONMT00078758001</name>
</gene>
<dbReference type="AlphaFoldDB" id="A0A060VVA9"/>
<reference evidence="1" key="2">
    <citation type="submission" date="2014-03" db="EMBL/GenBank/DDBJ databases">
        <authorList>
            <person name="Genoscope - CEA"/>
        </authorList>
    </citation>
    <scope>NUCLEOTIDE SEQUENCE</scope>
</reference>
<name>A0A060VVA9_ONCMY</name>
<evidence type="ECO:0000313" key="1">
    <source>
        <dbReference type="EMBL" id="CDQ58933.1"/>
    </source>
</evidence>